<dbReference type="OrthoDB" id="539213at2759"/>
<organism evidence="3 4">
    <name type="scientific">Lojkania enalia</name>
    <dbReference type="NCBI Taxonomy" id="147567"/>
    <lineage>
        <taxon>Eukaryota</taxon>
        <taxon>Fungi</taxon>
        <taxon>Dikarya</taxon>
        <taxon>Ascomycota</taxon>
        <taxon>Pezizomycotina</taxon>
        <taxon>Dothideomycetes</taxon>
        <taxon>Pleosporomycetidae</taxon>
        <taxon>Pleosporales</taxon>
        <taxon>Pleosporales incertae sedis</taxon>
        <taxon>Lojkania</taxon>
    </lineage>
</organism>
<keyword evidence="2" id="KW-0040">ANK repeat</keyword>
<dbReference type="PANTHER" id="PTHR24198:SF165">
    <property type="entry name" value="ANKYRIN REPEAT-CONTAINING PROTEIN-RELATED"/>
    <property type="match status" value="1"/>
</dbReference>
<dbReference type="Gene3D" id="1.25.40.20">
    <property type="entry name" value="Ankyrin repeat-containing domain"/>
    <property type="match status" value="2"/>
</dbReference>
<reference evidence="4" key="1">
    <citation type="journal article" date="2020" name="Stud. Mycol.">
        <title>101 Dothideomycetes genomes: A test case for predicting lifestyles and emergence of pathogens.</title>
        <authorList>
            <person name="Haridas S."/>
            <person name="Albert R."/>
            <person name="Binder M."/>
            <person name="Bloem J."/>
            <person name="LaButti K."/>
            <person name="Salamov A."/>
            <person name="Andreopoulos B."/>
            <person name="Baker S."/>
            <person name="Barry K."/>
            <person name="Bills G."/>
            <person name="Bluhm B."/>
            <person name="Cannon C."/>
            <person name="Castanera R."/>
            <person name="Culley D."/>
            <person name="Daum C."/>
            <person name="Ezra D."/>
            <person name="Gonzalez J."/>
            <person name="Henrissat B."/>
            <person name="Kuo A."/>
            <person name="Liang C."/>
            <person name="Lipzen A."/>
            <person name="Lutzoni F."/>
            <person name="Magnuson J."/>
            <person name="Mondo S."/>
            <person name="Nolan M."/>
            <person name="Ohm R."/>
            <person name="Pangilinan J."/>
            <person name="Park H.-J."/>
            <person name="Ramirez L."/>
            <person name="Alfaro M."/>
            <person name="Sun H."/>
            <person name="Tritt A."/>
            <person name="Yoshinaga Y."/>
            <person name="Zwiers L.-H."/>
            <person name="Turgeon B."/>
            <person name="Goodwin S."/>
            <person name="Spatafora J."/>
            <person name="Crous P."/>
            <person name="Grigoriev I."/>
        </authorList>
    </citation>
    <scope>NUCLEOTIDE SEQUENCE [LARGE SCALE GENOMIC DNA]</scope>
    <source>
        <strain evidence="4">CBS 304.66</strain>
    </source>
</reference>
<evidence type="ECO:0000256" key="2">
    <source>
        <dbReference type="ARBA" id="ARBA00023043"/>
    </source>
</evidence>
<protein>
    <submittedName>
        <fullName evidence="3">Ankyrin</fullName>
    </submittedName>
</protein>
<dbReference type="PANTHER" id="PTHR24198">
    <property type="entry name" value="ANKYRIN REPEAT AND PROTEIN KINASE DOMAIN-CONTAINING PROTEIN"/>
    <property type="match status" value="1"/>
</dbReference>
<accession>A0A9P4K1R4</accession>
<sequence>MFQSISCLYGREPIAFEARVTFRDEVPKEVFTKAVKNNKGEVILGAACIGIDRIVDILISNFSVGEDNSEQALNLALYRAAFGGHIGLASNMIDRGENVNSNMGRIWSKSSAIFKALYHSHIEMAKFLINEGANPNLAIDGYFTIWVAASESYKDIRNQNKSVRSLQVAAQKGLDAIFFLLVQYGVDVSEENLVKWKLLHPALVASAARVGSYNVLDYLLTTGIKPYLLVAKERSAAGAPEKLVSFVRNTHRRAQDRKEAVENGNIEILRILVEAGGDMNKPSQGKEDQTALEVAAYRDRLDMVQCLLEIRMEVRSKGNKQY</sequence>
<evidence type="ECO:0000256" key="1">
    <source>
        <dbReference type="ARBA" id="ARBA00022737"/>
    </source>
</evidence>
<keyword evidence="4" id="KW-1185">Reference proteome</keyword>
<gene>
    <name evidence="3" type="ORF">CC78DRAFT_591449</name>
</gene>
<dbReference type="Pfam" id="PF00023">
    <property type="entry name" value="Ank"/>
    <property type="match status" value="1"/>
</dbReference>
<keyword evidence="1" id="KW-0677">Repeat</keyword>
<dbReference type="SMART" id="SM00248">
    <property type="entry name" value="ANK"/>
    <property type="match status" value="6"/>
</dbReference>
<evidence type="ECO:0000313" key="4">
    <source>
        <dbReference type="Proteomes" id="UP000800093"/>
    </source>
</evidence>
<dbReference type="InterPro" id="IPR002110">
    <property type="entry name" value="Ankyrin_rpt"/>
</dbReference>
<dbReference type="Pfam" id="PF12796">
    <property type="entry name" value="Ank_2"/>
    <property type="match status" value="1"/>
</dbReference>
<name>A0A9P4K1R4_9PLEO</name>
<dbReference type="AlphaFoldDB" id="A0A9P4K1R4"/>
<dbReference type="EMBL" id="ML986699">
    <property type="protein sequence ID" value="KAF2259727.1"/>
    <property type="molecule type" value="Genomic_DNA"/>
</dbReference>
<comment type="caution">
    <text evidence="3">The sequence shown here is derived from an EMBL/GenBank/DDBJ whole genome shotgun (WGS) entry which is preliminary data.</text>
</comment>
<evidence type="ECO:0000313" key="3">
    <source>
        <dbReference type="EMBL" id="KAF2259727.1"/>
    </source>
</evidence>
<dbReference type="Proteomes" id="UP000800093">
    <property type="component" value="Unassembled WGS sequence"/>
</dbReference>
<dbReference type="SUPFAM" id="SSF48403">
    <property type="entry name" value="Ankyrin repeat"/>
    <property type="match status" value="1"/>
</dbReference>
<proteinExistence type="predicted"/>
<dbReference type="InterPro" id="IPR036770">
    <property type="entry name" value="Ankyrin_rpt-contain_sf"/>
</dbReference>